<keyword evidence="4" id="KW-1185">Reference proteome</keyword>
<dbReference type="PANTHER" id="PTHR45527">
    <property type="entry name" value="NONRIBOSOMAL PEPTIDE SYNTHETASE"/>
    <property type="match status" value="1"/>
</dbReference>
<dbReference type="NCBIfam" id="TIGR01733">
    <property type="entry name" value="AA-adenyl-dom"/>
    <property type="match status" value="1"/>
</dbReference>
<sequence>MRLHELVIAGAERTPNAPAVDGPDGPLTYLELDREANRIARALTDLGVGPGDRVGLWMDKSARMVAAMQGVLRLGAMYVPLDPLSPVDRIARIVSGCRAAAVISTPERSRELAARVRTAHLCTGPDGAGPSWGAVTGRSGAALPDPPVRPDDPAYILYTSGSTGEPKGVCISHRNALAFVEWAAAELRATPEDRFANHAPFHFDLSVLDLYVAFSCGASVHLVPQGTAYAPHLLTDFLVRRRITVWYSVPSVLILMISEGGLLDLEPPEVRAVLFAGEPFPIRYLRRLQARWPHARLLNLYGPTETNVCTFHEVKGPIPAEQTLPVPIGKACSGDRVWARRADGGVAAPGEEGELIVSGPTVMLGYWGRPGQDGAPYATGDIVRLREDGAYEFVGRRDALVKVRGHRIELGEIESTLLRDPAIAEAAAAVVGAGPDARLVAFLVGAGGSPPGLLAVKRLCARHLPRQMIVDDVLPLPELPRTSTGKIDRRRLTEMAPKRLT</sequence>
<name>A0ABV4R466_9ACTN</name>
<proteinExistence type="predicted"/>
<protein>
    <submittedName>
        <fullName evidence="3">Amino acid adenylation domain-containing protein</fullName>
    </submittedName>
</protein>
<reference evidence="3 4" key="1">
    <citation type="submission" date="2023-11" db="EMBL/GenBank/DDBJ databases">
        <title>Actinomadura monticuli sp. nov., isolated from volcanic ash.</title>
        <authorList>
            <person name="Lee S.D."/>
            <person name="Yang H."/>
            <person name="Kim I.S."/>
        </authorList>
    </citation>
    <scope>NUCLEOTIDE SEQUENCE [LARGE SCALE GENOMIC DNA]</scope>
    <source>
        <strain evidence="3 4">DSM 45346</strain>
    </source>
</reference>
<dbReference type="InterPro" id="IPR020459">
    <property type="entry name" value="AMP-binding"/>
</dbReference>
<feature type="domain" description="AMP-binding enzyme C-terminal" evidence="2">
    <location>
        <begin position="412"/>
        <end position="486"/>
    </location>
</feature>
<gene>
    <name evidence="3" type="ORF">SM436_27440</name>
</gene>
<dbReference type="Pfam" id="PF13193">
    <property type="entry name" value="AMP-binding_C"/>
    <property type="match status" value="1"/>
</dbReference>
<dbReference type="EMBL" id="JAXCEH010000021">
    <property type="protein sequence ID" value="MFA1557431.1"/>
    <property type="molecule type" value="Genomic_DNA"/>
</dbReference>
<dbReference type="InterPro" id="IPR045851">
    <property type="entry name" value="AMP-bd_C_sf"/>
</dbReference>
<evidence type="ECO:0000259" key="2">
    <source>
        <dbReference type="Pfam" id="PF13193"/>
    </source>
</evidence>
<feature type="domain" description="AMP-dependent synthetase/ligase" evidence="1">
    <location>
        <begin position="11"/>
        <end position="367"/>
    </location>
</feature>
<dbReference type="PROSITE" id="PS00455">
    <property type="entry name" value="AMP_BINDING"/>
    <property type="match status" value="1"/>
</dbReference>
<dbReference type="PANTHER" id="PTHR45527:SF1">
    <property type="entry name" value="FATTY ACID SYNTHASE"/>
    <property type="match status" value="1"/>
</dbReference>
<dbReference type="SUPFAM" id="SSF56801">
    <property type="entry name" value="Acetyl-CoA synthetase-like"/>
    <property type="match status" value="1"/>
</dbReference>
<dbReference type="InterPro" id="IPR042099">
    <property type="entry name" value="ANL_N_sf"/>
</dbReference>
<comment type="caution">
    <text evidence="3">The sequence shown here is derived from an EMBL/GenBank/DDBJ whole genome shotgun (WGS) entry which is preliminary data.</text>
</comment>
<dbReference type="PRINTS" id="PR00154">
    <property type="entry name" value="AMPBINDING"/>
</dbReference>
<evidence type="ECO:0000259" key="1">
    <source>
        <dbReference type="Pfam" id="PF00501"/>
    </source>
</evidence>
<dbReference type="InterPro" id="IPR020845">
    <property type="entry name" value="AMP-binding_CS"/>
</dbReference>
<dbReference type="Pfam" id="PF00501">
    <property type="entry name" value="AMP-binding"/>
    <property type="match status" value="1"/>
</dbReference>
<dbReference type="InterPro" id="IPR025110">
    <property type="entry name" value="AMP-bd_C"/>
</dbReference>
<accession>A0ABV4R466</accession>
<evidence type="ECO:0000313" key="4">
    <source>
        <dbReference type="Proteomes" id="UP001569904"/>
    </source>
</evidence>
<dbReference type="InterPro" id="IPR010071">
    <property type="entry name" value="AA_adenyl_dom"/>
</dbReference>
<evidence type="ECO:0000313" key="3">
    <source>
        <dbReference type="EMBL" id="MFA1557431.1"/>
    </source>
</evidence>
<organism evidence="3 4">
    <name type="scientific">Actinomadura chokoriensis</name>
    <dbReference type="NCBI Taxonomy" id="454156"/>
    <lineage>
        <taxon>Bacteria</taxon>
        <taxon>Bacillati</taxon>
        <taxon>Actinomycetota</taxon>
        <taxon>Actinomycetes</taxon>
        <taxon>Streptosporangiales</taxon>
        <taxon>Thermomonosporaceae</taxon>
        <taxon>Actinomadura</taxon>
    </lineage>
</organism>
<dbReference type="Gene3D" id="3.30.300.30">
    <property type="match status" value="1"/>
</dbReference>
<dbReference type="RefSeq" id="WP_371944177.1">
    <property type="nucleotide sequence ID" value="NZ_JAXCEH010000021.1"/>
</dbReference>
<dbReference type="InterPro" id="IPR000873">
    <property type="entry name" value="AMP-dep_synth/lig_dom"/>
</dbReference>
<dbReference type="CDD" id="cd05930">
    <property type="entry name" value="A_NRPS"/>
    <property type="match status" value="1"/>
</dbReference>
<dbReference type="Proteomes" id="UP001569904">
    <property type="component" value="Unassembled WGS sequence"/>
</dbReference>
<dbReference type="Gene3D" id="3.40.50.12780">
    <property type="entry name" value="N-terminal domain of ligase-like"/>
    <property type="match status" value="1"/>
</dbReference>